<evidence type="ECO:0000313" key="6">
    <source>
        <dbReference type="EMBL" id="PRZ48523.1"/>
    </source>
</evidence>
<organism evidence="6 7">
    <name type="scientific">Tritonibacter scottomollicae</name>
    <name type="common">Epibacterium scottomollicae</name>
    <dbReference type="NCBI Taxonomy" id="483013"/>
    <lineage>
        <taxon>Bacteria</taxon>
        <taxon>Pseudomonadati</taxon>
        <taxon>Pseudomonadota</taxon>
        <taxon>Alphaproteobacteria</taxon>
        <taxon>Rhodobacterales</taxon>
        <taxon>Paracoccaceae</taxon>
        <taxon>Tritonibacter</taxon>
    </lineage>
</organism>
<dbReference type="SUPFAM" id="SSF53850">
    <property type="entry name" value="Periplasmic binding protein-like II"/>
    <property type="match status" value="1"/>
</dbReference>
<comment type="caution">
    <text evidence="6">The sequence shown here is derived from an EMBL/GenBank/DDBJ whole genome shotgun (WGS) entry which is preliminary data.</text>
</comment>
<comment type="similarity">
    <text evidence="1">Belongs to the LysR transcriptional regulatory family.</text>
</comment>
<gene>
    <name evidence="6" type="ORF">CLV89_104352</name>
</gene>
<dbReference type="FunFam" id="1.10.10.10:FF:000038">
    <property type="entry name" value="Glycine cleavage system transcriptional activator"/>
    <property type="match status" value="1"/>
</dbReference>
<dbReference type="PANTHER" id="PTHR30537:SF74">
    <property type="entry name" value="HTH-TYPE TRANSCRIPTIONAL REGULATOR TRPI"/>
    <property type="match status" value="1"/>
</dbReference>
<dbReference type="GO" id="GO:0043565">
    <property type="term" value="F:sequence-specific DNA binding"/>
    <property type="evidence" value="ECO:0007669"/>
    <property type="project" value="TreeGrafter"/>
</dbReference>
<reference evidence="6 7" key="1">
    <citation type="submission" date="2018-03" db="EMBL/GenBank/DDBJ databases">
        <title>Genomic Encyclopedia of Archaeal and Bacterial Type Strains, Phase II (KMG-II): from individual species to whole genera.</title>
        <authorList>
            <person name="Goeker M."/>
        </authorList>
    </citation>
    <scope>NUCLEOTIDE SEQUENCE [LARGE SCALE GENOMIC DNA]</scope>
    <source>
        <strain evidence="6 7">DSM 25328</strain>
    </source>
</reference>
<keyword evidence="2" id="KW-0805">Transcription regulation</keyword>
<dbReference type="GO" id="GO:0003700">
    <property type="term" value="F:DNA-binding transcription factor activity"/>
    <property type="evidence" value="ECO:0007669"/>
    <property type="project" value="InterPro"/>
</dbReference>
<dbReference type="Pfam" id="PF00126">
    <property type="entry name" value="HTH_1"/>
    <property type="match status" value="1"/>
</dbReference>
<dbReference type="Gene3D" id="1.10.10.10">
    <property type="entry name" value="Winged helix-like DNA-binding domain superfamily/Winged helix DNA-binding domain"/>
    <property type="match status" value="1"/>
</dbReference>
<dbReference type="EMBL" id="PVUF01000004">
    <property type="protein sequence ID" value="PRZ48523.1"/>
    <property type="molecule type" value="Genomic_DNA"/>
</dbReference>
<evidence type="ECO:0000256" key="2">
    <source>
        <dbReference type="ARBA" id="ARBA00023015"/>
    </source>
</evidence>
<dbReference type="InterPro" id="IPR005119">
    <property type="entry name" value="LysR_subst-bd"/>
</dbReference>
<accession>A0A2T1AIX1</accession>
<dbReference type="GO" id="GO:0006351">
    <property type="term" value="P:DNA-templated transcription"/>
    <property type="evidence" value="ECO:0007669"/>
    <property type="project" value="TreeGrafter"/>
</dbReference>
<dbReference type="CDD" id="cd08432">
    <property type="entry name" value="PBP2_GcdR_TrpI_HvrB_AmpR_like"/>
    <property type="match status" value="1"/>
</dbReference>
<dbReference type="InterPro" id="IPR058163">
    <property type="entry name" value="LysR-type_TF_proteobact-type"/>
</dbReference>
<dbReference type="RefSeq" id="WP_106163448.1">
    <property type="nucleotide sequence ID" value="NZ_PVUF01000004.1"/>
</dbReference>
<dbReference type="PROSITE" id="PS50931">
    <property type="entry name" value="HTH_LYSR"/>
    <property type="match status" value="1"/>
</dbReference>
<feature type="domain" description="HTH lysR-type" evidence="5">
    <location>
        <begin position="4"/>
        <end position="61"/>
    </location>
</feature>
<dbReference type="OrthoDB" id="9813056at2"/>
<name>A0A2T1AIX1_TRISK</name>
<dbReference type="Gene3D" id="3.40.190.10">
    <property type="entry name" value="Periplasmic binding protein-like II"/>
    <property type="match status" value="2"/>
</dbReference>
<dbReference type="InterPro" id="IPR036390">
    <property type="entry name" value="WH_DNA-bd_sf"/>
</dbReference>
<dbReference type="PANTHER" id="PTHR30537">
    <property type="entry name" value="HTH-TYPE TRANSCRIPTIONAL REGULATOR"/>
    <property type="match status" value="1"/>
</dbReference>
<evidence type="ECO:0000256" key="3">
    <source>
        <dbReference type="ARBA" id="ARBA00023125"/>
    </source>
</evidence>
<sequence length="302" mass="33470">MRLPPLNALRAFEAAARHEGFIAAAEELFVTRGAISRQVKILEDHLGVQLFHRHTRGVALTTAGRRLYPVLTQAFAMMMQEVEQIAADAAELRVICPPTLSIRWLLPRLEQFRAAHPEIKLRLTTDFYSNKGFEASEYDLGISLQNRPGRPEDIEVLPLFEMILAPACAPSLLPGLAGGPEALAQHRLLHESPRRRDWPTWVQHFGVEQVDAVSGEVFPNLDMATRAAVMGAGVVMADLVLCQDELARGDLVLPFPEMTCGTPEGAYALIGERQKWHDPKVAAFRDWLMEGPCRAALSALPD</sequence>
<keyword evidence="4" id="KW-0804">Transcription</keyword>
<evidence type="ECO:0000313" key="7">
    <source>
        <dbReference type="Proteomes" id="UP000237718"/>
    </source>
</evidence>
<proteinExistence type="inferred from homology"/>
<dbReference type="Pfam" id="PF03466">
    <property type="entry name" value="LysR_substrate"/>
    <property type="match status" value="1"/>
</dbReference>
<dbReference type="PRINTS" id="PR00039">
    <property type="entry name" value="HTHLYSR"/>
</dbReference>
<evidence type="ECO:0000256" key="1">
    <source>
        <dbReference type="ARBA" id="ARBA00009437"/>
    </source>
</evidence>
<keyword evidence="3" id="KW-0238">DNA-binding</keyword>
<dbReference type="Proteomes" id="UP000237718">
    <property type="component" value="Unassembled WGS sequence"/>
</dbReference>
<evidence type="ECO:0000259" key="5">
    <source>
        <dbReference type="PROSITE" id="PS50931"/>
    </source>
</evidence>
<dbReference type="InterPro" id="IPR036388">
    <property type="entry name" value="WH-like_DNA-bd_sf"/>
</dbReference>
<protein>
    <submittedName>
        <fullName evidence="6">LysR family transcriptional regulator</fullName>
    </submittedName>
</protein>
<dbReference type="InterPro" id="IPR000847">
    <property type="entry name" value="LysR_HTH_N"/>
</dbReference>
<evidence type="ECO:0000256" key="4">
    <source>
        <dbReference type="ARBA" id="ARBA00023163"/>
    </source>
</evidence>
<dbReference type="SUPFAM" id="SSF46785">
    <property type="entry name" value="Winged helix' DNA-binding domain"/>
    <property type="match status" value="1"/>
</dbReference>
<dbReference type="AlphaFoldDB" id="A0A2T1AIX1"/>